<dbReference type="RefSeq" id="WP_379234443.1">
    <property type="nucleotide sequence ID" value="NZ_JBHSTE010000003.1"/>
</dbReference>
<dbReference type="EMBL" id="JBHSTE010000003">
    <property type="protein sequence ID" value="MFC6333217.1"/>
    <property type="molecule type" value="Genomic_DNA"/>
</dbReference>
<gene>
    <name evidence="1" type="ORF">ACFP56_11330</name>
</gene>
<dbReference type="InterPro" id="IPR014825">
    <property type="entry name" value="DNA_alkylation"/>
</dbReference>
<organism evidence="1 2">
    <name type="scientific">Paenibacillus septentrionalis</name>
    <dbReference type="NCBI Taxonomy" id="429342"/>
    <lineage>
        <taxon>Bacteria</taxon>
        <taxon>Bacillati</taxon>
        <taxon>Bacillota</taxon>
        <taxon>Bacilli</taxon>
        <taxon>Bacillales</taxon>
        <taxon>Paenibacillaceae</taxon>
        <taxon>Paenibacillus</taxon>
    </lineage>
</organism>
<evidence type="ECO:0000313" key="1">
    <source>
        <dbReference type="EMBL" id="MFC6333217.1"/>
    </source>
</evidence>
<sequence length="362" mass="41352">MTDTLAGRFSSAFITHFAAIVKQRYSSFNTEHFVELVFDGEWNNKPLKQRIRHISLSLGQTLPSDYREAIAILSDISPACTGFEYLFFPDFVEVYGLDDWETSMQALARFTSSSSAEFAVRPFIERDPKRMMQQMLEWSTDANHHIRRLASEGCRPKLPWAAPLRMFIDDPVPILPILERLKADESEYVRKSVANNLNDIAKHHPEKVLQLAKAWRGQDPRTDWIIKHGCRTLLRKADPEVLALFGLNTAPKVVIKQLQLSSQQIRIGEALNFSFSVCSSDSAPQLLRIEYAIDFVKANGKTSRKLFKITENTFDQTDKVYNRTHSFKDLTTRKHYPGIHQVTIVVNGVDQISESFKVMAAT</sequence>
<dbReference type="InterPro" id="IPR016024">
    <property type="entry name" value="ARM-type_fold"/>
</dbReference>
<dbReference type="PROSITE" id="PS50077">
    <property type="entry name" value="HEAT_REPEAT"/>
    <property type="match status" value="1"/>
</dbReference>
<name>A0ABW1V362_9BACL</name>
<reference evidence="2" key="1">
    <citation type="journal article" date="2019" name="Int. J. Syst. Evol. Microbiol.">
        <title>The Global Catalogue of Microorganisms (GCM) 10K type strain sequencing project: providing services to taxonomists for standard genome sequencing and annotation.</title>
        <authorList>
            <consortium name="The Broad Institute Genomics Platform"/>
            <consortium name="The Broad Institute Genome Sequencing Center for Infectious Disease"/>
            <person name="Wu L."/>
            <person name="Ma J."/>
        </authorList>
    </citation>
    <scope>NUCLEOTIDE SEQUENCE [LARGE SCALE GENOMIC DNA]</scope>
    <source>
        <strain evidence="2">PCU 280</strain>
    </source>
</reference>
<accession>A0ABW1V362</accession>
<protein>
    <submittedName>
        <fullName evidence="1">DNA alkylation repair protein</fullName>
    </submittedName>
</protein>
<keyword evidence="2" id="KW-1185">Reference proteome</keyword>
<dbReference type="Pfam" id="PF08713">
    <property type="entry name" value="DNA_alkylation"/>
    <property type="match status" value="1"/>
</dbReference>
<dbReference type="Gene3D" id="1.25.40.290">
    <property type="entry name" value="ARM repeat domains"/>
    <property type="match status" value="1"/>
</dbReference>
<dbReference type="InterPro" id="IPR021133">
    <property type="entry name" value="HEAT_type_2"/>
</dbReference>
<comment type="caution">
    <text evidence="1">The sequence shown here is derived from an EMBL/GenBank/DDBJ whole genome shotgun (WGS) entry which is preliminary data.</text>
</comment>
<proteinExistence type="predicted"/>
<evidence type="ECO:0000313" key="2">
    <source>
        <dbReference type="Proteomes" id="UP001596233"/>
    </source>
</evidence>
<dbReference type="Proteomes" id="UP001596233">
    <property type="component" value="Unassembled WGS sequence"/>
</dbReference>
<dbReference type="SUPFAM" id="SSF48371">
    <property type="entry name" value="ARM repeat"/>
    <property type="match status" value="1"/>
</dbReference>